<evidence type="ECO:0000313" key="3">
    <source>
        <dbReference type="Proteomes" id="UP000799302"/>
    </source>
</evidence>
<dbReference type="SUPFAM" id="SSF52047">
    <property type="entry name" value="RNI-like"/>
    <property type="match status" value="1"/>
</dbReference>
<organism evidence="2 3">
    <name type="scientific">Microthyrium microscopicum</name>
    <dbReference type="NCBI Taxonomy" id="703497"/>
    <lineage>
        <taxon>Eukaryota</taxon>
        <taxon>Fungi</taxon>
        <taxon>Dikarya</taxon>
        <taxon>Ascomycota</taxon>
        <taxon>Pezizomycotina</taxon>
        <taxon>Dothideomycetes</taxon>
        <taxon>Dothideomycetes incertae sedis</taxon>
        <taxon>Microthyriales</taxon>
        <taxon>Microthyriaceae</taxon>
        <taxon>Microthyrium</taxon>
    </lineage>
</organism>
<evidence type="ECO:0008006" key="4">
    <source>
        <dbReference type="Google" id="ProtNLM"/>
    </source>
</evidence>
<dbReference type="Gene3D" id="3.80.10.10">
    <property type="entry name" value="Ribonuclease Inhibitor"/>
    <property type="match status" value="1"/>
</dbReference>
<sequence length="510" mass="58444">MHRAWQIEDIHILILERLRQQDLAHLAQTCKELWYPAVSFLWRDLKSLEPFFCCLPIMEKGRKLIAADLIRMYHYSAIVQTLHIEGSKNAPINVPEQFRRPWDPRQQNWYLFWHDIGTLRSHRNFLPNLRSLSFINVHEKVLVPFINISGAKLRSFCAKYLHDRQISRVLLKLLEQLQDPTKLEHISIRESEPGLIPERIYQLSPIKSLEIEAIDKGLTWTGAIFENYPINPAIFDKSAIQKLSLSLSRDWYPGPDILLQKSLRSLQSLSLNLLPPRDGDCDDQNCIRENGWICPDAAAEAYPWDSRIDEIIFLQNHPQNKGSNDRKSPAEFFQKLDDPQLEELVLRFPTGSTTEPMFLEVIKGATDNCRLGNLERLTLAGSGNRRCYLRPDFTLEISAFINAMNLLLPLPQLRYLELSLSHEFLRGTQLDMGLYEKIARGLPSLEVLSLGSEELDPETLPGLTSRSTRTLLDEFAVSGAGFALRPPEDSVSSREYQPAEPGSESDIEHG</sequence>
<dbReference type="OrthoDB" id="3543113at2759"/>
<dbReference type="EMBL" id="MU004244">
    <property type="protein sequence ID" value="KAF2663668.1"/>
    <property type="molecule type" value="Genomic_DNA"/>
</dbReference>
<reference evidence="2" key="1">
    <citation type="journal article" date="2020" name="Stud. Mycol.">
        <title>101 Dothideomycetes genomes: a test case for predicting lifestyles and emergence of pathogens.</title>
        <authorList>
            <person name="Haridas S."/>
            <person name="Albert R."/>
            <person name="Binder M."/>
            <person name="Bloem J."/>
            <person name="Labutti K."/>
            <person name="Salamov A."/>
            <person name="Andreopoulos B."/>
            <person name="Baker S."/>
            <person name="Barry K."/>
            <person name="Bills G."/>
            <person name="Bluhm B."/>
            <person name="Cannon C."/>
            <person name="Castanera R."/>
            <person name="Culley D."/>
            <person name="Daum C."/>
            <person name="Ezra D."/>
            <person name="Gonzalez J."/>
            <person name="Henrissat B."/>
            <person name="Kuo A."/>
            <person name="Liang C."/>
            <person name="Lipzen A."/>
            <person name="Lutzoni F."/>
            <person name="Magnuson J."/>
            <person name="Mondo S."/>
            <person name="Nolan M."/>
            <person name="Ohm R."/>
            <person name="Pangilinan J."/>
            <person name="Park H.-J."/>
            <person name="Ramirez L."/>
            <person name="Alfaro M."/>
            <person name="Sun H."/>
            <person name="Tritt A."/>
            <person name="Yoshinaga Y."/>
            <person name="Zwiers L.-H."/>
            <person name="Turgeon B."/>
            <person name="Goodwin S."/>
            <person name="Spatafora J."/>
            <person name="Crous P."/>
            <person name="Grigoriev I."/>
        </authorList>
    </citation>
    <scope>NUCLEOTIDE SEQUENCE</scope>
    <source>
        <strain evidence="2">CBS 115976</strain>
    </source>
</reference>
<protein>
    <recommendedName>
        <fullName evidence="4">F-box domain-containing protein</fullName>
    </recommendedName>
</protein>
<evidence type="ECO:0000313" key="2">
    <source>
        <dbReference type="EMBL" id="KAF2663668.1"/>
    </source>
</evidence>
<dbReference type="Proteomes" id="UP000799302">
    <property type="component" value="Unassembled WGS sequence"/>
</dbReference>
<proteinExistence type="predicted"/>
<dbReference type="InterPro" id="IPR032675">
    <property type="entry name" value="LRR_dom_sf"/>
</dbReference>
<name>A0A6A6TXU6_9PEZI</name>
<evidence type="ECO:0000256" key="1">
    <source>
        <dbReference type="SAM" id="MobiDB-lite"/>
    </source>
</evidence>
<dbReference type="AlphaFoldDB" id="A0A6A6TXU6"/>
<gene>
    <name evidence="2" type="ORF">BT63DRAFT_418578</name>
</gene>
<keyword evidence="3" id="KW-1185">Reference proteome</keyword>
<accession>A0A6A6TXU6</accession>
<feature type="region of interest" description="Disordered" evidence="1">
    <location>
        <begin position="482"/>
        <end position="510"/>
    </location>
</feature>